<protein>
    <submittedName>
        <fullName evidence="3">Por secretion system C-terminal sorting domain-containing protein</fullName>
    </submittedName>
</protein>
<evidence type="ECO:0000259" key="2">
    <source>
        <dbReference type="Pfam" id="PF18962"/>
    </source>
</evidence>
<dbReference type="Pfam" id="PF18962">
    <property type="entry name" value="Por_Secre_tail"/>
    <property type="match status" value="1"/>
</dbReference>
<feature type="chain" id="PRO_5046490504" evidence="1">
    <location>
        <begin position="26"/>
        <end position="612"/>
    </location>
</feature>
<sequence>MKKAIAIFLLNFLLIAFSGSWKAFAQFSQLPTPERVKAQKTKNQNLKIKESPLNIPFWDDFSADAIDTAKWMVEGVTKSNTVGNSPPSLGVLLLDGVDNTGKPYANAPTAQGLTDRITSKPIDLSNLTSQEANTLFLSFYWQAGGKAELPDARDELTLLFLDGQGIWTEVWSQAGGFEDNQQVFTPETIAVPPSYQHAAFQFRFQARGRSSGPFDSWLLDYVFLNKDRSANASFFDDRSLTSTNDRPFEKHSAVPLFELKRNPERYWAKTRNEFNNLSNRFRAMEFTVEIRERNSQAILQKINNNTPFNPVPLALERRSFSSNDFLNIKLPDTQQDWEILTYLSSGDEFLFKLIDGDTLFFDAVDYRVNDTVRTTLPLRDYFAYDNGSVDYSAGINQRSGMLAVRYEIDELTYLTGISINFTNFNQVGRGVDLMVWNDLDEPPVIVKEILIPESRDIQEFSFFEFDTNVQVNDIFFVGFMQFTNDFIHVGLDKTKDNATEIFYNVSGSWQQNESVTGSLMIRAHLNPEAPVTEESEAPPKPVAYPNPVEDKLFVEGVFDSIVIYDSFGRILNLASEDFQKGKIINFAGLQKGVYLIKLIINKEQTSIRILVK</sequence>
<dbReference type="RefSeq" id="WP_019597145.1">
    <property type="nucleotide sequence ID" value="NZ_FNQC01000003.1"/>
</dbReference>
<comment type="caution">
    <text evidence="3">The sequence shown here is derived from an EMBL/GenBank/DDBJ whole genome shotgun (WGS) entry which is preliminary data.</text>
</comment>
<evidence type="ECO:0000256" key="1">
    <source>
        <dbReference type="SAM" id="SignalP"/>
    </source>
</evidence>
<reference evidence="3 4" key="1">
    <citation type="submission" date="2016-10" db="EMBL/GenBank/DDBJ databases">
        <authorList>
            <person name="Varghese N."/>
            <person name="Submissions S."/>
        </authorList>
    </citation>
    <scope>NUCLEOTIDE SEQUENCE [LARGE SCALE GENOMIC DNA]</scope>
    <source>
        <strain evidence="3 4">DSM 17997</strain>
    </source>
</reference>
<keyword evidence="4" id="KW-1185">Reference proteome</keyword>
<dbReference type="NCBIfam" id="TIGR04183">
    <property type="entry name" value="Por_Secre_tail"/>
    <property type="match status" value="1"/>
</dbReference>
<dbReference type="InterPro" id="IPR026444">
    <property type="entry name" value="Secre_tail"/>
</dbReference>
<dbReference type="EMBL" id="FNQC01000003">
    <property type="protein sequence ID" value="SDY86760.1"/>
    <property type="molecule type" value="Genomic_DNA"/>
</dbReference>
<gene>
    <name evidence="3" type="ORF">SAMN05444412_103201</name>
</gene>
<keyword evidence="1" id="KW-0732">Signal</keyword>
<organism evidence="3 4">
    <name type="scientific">Rhodonellum ikkaensis</name>
    <dbReference type="NCBI Taxonomy" id="336829"/>
    <lineage>
        <taxon>Bacteria</taxon>
        <taxon>Pseudomonadati</taxon>
        <taxon>Bacteroidota</taxon>
        <taxon>Cytophagia</taxon>
        <taxon>Cytophagales</taxon>
        <taxon>Cytophagaceae</taxon>
        <taxon>Rhodonellum</taxon>
    </lineage>
</organism>
<dbReference type="Proteomes" id="UP000199663">
    <property type="component" value="Unassembled WGS sequence"/>
</dbReference>
<accession>A0A1H3NDL4</accession>
<evidence type="ECO:0000313" key="4">
    <source>
        <dbReference type="Proteomes" id="UP000199663"/>
    </source>
</evidence>
<feature type="domain" description="Secretion system C-terminal sorting" evidence="2">
    <location>
        <begin position="544"/>
        <end position="608"/>
    </location>
</feature>
<dbReference type="Gene3D" id="2.60.120.260">
    <property type="entry name" value="Galactose-binding domain-like"/>
    <property type="match status" value="1"/>
</dbReference>
<feature type="signal peptide" evidence="1">
    <location>
        <begin position="1"/>
        <end position="25"/>
    </location>
</feature>
<name>A0A1H3NDL4_9BACT</name>
<proteinExistence type="predicted"/>
<evidence type="ECO:0000313" key="3">
    <source>
        <dbReference type="EMBL" id="SDY86760.1"/>
    </source>
</evidence>